<name>A0ACB9HQZ5_9ASTR</name>
<proteinExistence type="predicted"/>
<evidence type="ECO:0000313" key="2">
    <source>
        <dbReference type="Proteomes" id="UP001056120"/>
    </source>
</evidence>
<comment type="caution">
    <text evidence="1">The sequence shown here is derived from an EMBL/GenBank/DDBJ whole genome shotgun (WGS) entry which is preliminary data.</text>
</comment>
<sequence length="225" mass="25669">MQLVKTPSNTEHFSYDIYNCKPCLEEADRIEYDEDAPKNKKGSQKSLKKRYEASDPSVRFLGEPLGKFDYYVLYAEFPTLTTFKNPQQKTNHSWKIQSSNVVGPTGSPNQITAGEATLNWQSEKDVAQNNILKTILAQQSRFNQAQEAFVDIVHSLENIIYEVRSMILGLHNELLEMSDVESSSYDELSSNHEFEHLFMEEAEQTERVDSDVEDATSKAEAQDQA</sequence>
<evidence type="ECO:0000313" key="1">
    <source>
        <dbReference type="EMBL" id="KAI3797718.1"/>
    </source>
</evidence>
<protein>
    <submittedName>
        <fullName evidence="1">Uncharacterized protein</fullName>
    </submittedName>
</protein>
<accession>A0ACB9HQZ5</accession>
<gene>
    <name evidence="1" type="ORF">L1987_32981</name>
</gene>
<reference evidence="2" key="1">
    <citation type="journal article" date="2022" name="Mol. Ecol. Resour.">
        <title>The genomes of chicory, endive, great burdock and yacon provide insights into Asteraceae palaeo-polyploidization history and plant inulin production.</title>
        <authorList>
            <person name="Fan W."/>
            <person name="Wang S."/>
            <person name="Wang H."/>
            <person name="Wang A."/>
            <person name="Jiang F."/>
            <person name="Liu H."/>
            <person name="Zhao H."/>
            <person name="Xu D."/>
            <person name="Zhang Y."/>
        </authorList>
    </citation>
    <scope>NUCLEOTIDE SEQUENCE [LARGE SCALE GENOMIC DNA]</scope>
    <source>
        <strain evidence="2">cv. Yunnan</strain>
    </source>
</reference>
<organism evidence="1 2">
    <name type="scientific">Smallanthus sonchifolius</name>
    <dbReference type="NCBI Taxonomy" id="185202"/>
    <lineage>
        <taxon>Eukaryota</taxon>
        <taxon>Viridiplantae</taxon>
        <taxon>Streptophyta</taxon>
        <taxon>Embryophyta</taxon>
        <taxon>Tracheophyta</taxon>
        <taxon>Spermatophyta</taxon>
        <taxon>Magnoliopsida</taxon>
        <taxon>eudicotyledons</taxon>
        <taxon>Gunneridae</taxon>
        <taxon>Pentapetalae</taxon>
        <taxon>asterids</taxon>
        <taxon>campanulids</taxon>
        <taxon>Asterales</taxon>
        <taxon>Asteraceae</taxon>
        <taxon>Asteroideae</taxon>
        <taxon>Heliantheae alliance</taxon>
        <taxon>Millerieae</taxon>
        <taxon>Smallanthus</taxon>
    </lineage>
</organism>
<keyword evidence="2" id="KW-1185">Reference proteome</keyword>
<reference evidence="1 2" key="2">
    <citation type="journal article" date="2022" name="Mol. Ecol. Resour.">
        <title>The genomes of chicory, endive, great burdock and yacon provide insights into Asteraceae paleo-polyploidization history and plant inulin production.</title>
        <authorList>
            <person name="Fan W."/>
            <person name="Wang S."/>
            <person name="Wang H."/>
            <person name="Wang A."/>
            <person name="Jiang F."/>
            <person name="Liu H."/>
            <person name="Zhao H."/>
            <person name="Xu D."/>
            <person name="Zhang Y."/>
        </authorList>
    </citation>
    <scope>NUCLEOTIDE SEQUENCE [LARGE SCALE GENOMIC DNA]</scope>
    <source>
        <strain evidence="2">cv. Yunnan</strain>
        <tissue evidence="1">Leaves</tissue>
    </source>
</reference>
<dbReference type="EMBL" id="CM042028">
    <property type="protein sequence ID" value="KAI3797718.1"/>
    <property type="molecule type" value="Genomic_DNA"/>
</dbReference>
<dbReference type="Proteomes" id="UP001056120">
    <property type="component" value="Linkage Group LG11"/>
</dbReference>